<accession>A0A1H0CMC5</accession>
<proteinExistence type="predicted"/>
<dbReference type="Proteomes" id="UP000199334">
    <property type="component" value="Unassembled WGS sequence"/>
</dbReference>
<dbReference type="AlphaFoldDB" id="A0A1H0CMC5"/>
<dbReference type="RefSeq" id="WP_093857005.1">
    <property type="nucleotide sequence ID" value="NZ_BJVZ01000002.1"/>
</dbReference>
<dbReference type="STRING" id="237069.SAMN05216498_2591"/>
<reference evidence="1 2" key="1">
    <citation type="submission" date="2016-10" db="EMBL/GenBank/DDBJ databases">
        <authorList>
            <person name="de Groot N.N."/>
        </authorList>
    </citation>
    <scope>NUCLEOTIDE SEQUENCE [LARGE SCALE GENOMIC DNA]</scope>
    <source>
        <strain evidence="1 2">CGMCC 1.3442</strain>
    </source>
</reference>
<dbReference type="OrthoDB" id="3782397at2"/>
<name>A0A1H0CMC5_9BACI</name>
<evidence type="ECO:0000313" key="2">
    <source>
        <dbReference type="Proteomes" id="UP000199334"/>
    </source>
</evidence>
<dbReference type="InterPro" id="IPR014710">
    <property type="entry name" value="RmlC-like_jellyroll"/>
</dbReference>
<dbReference type="EMBL" id="FNIG01000006">
    <property type="protein sequence ID" value="SDN58911.1"/>
    <property type="molecule type" value="Genomic_DNA"/>
</dbReference>
<sequence length="111" mass="12740">MDIYKFDRGINITRFNSNFTMSRIVESDNLVRINYMTLDKNGVIGYHQAVTSQILLVLNGNGYVRNEKSDLIKIQAGQAVFWEKGEWHETKTDHGLTAMVIEGKELTPYNN</sequence>
<dbReference type="InterPro" id="IPR011051">
    <property type="entry name" value="RmlC_Cupin_sf"/>
</dbReference>
<protein>
    <recommendedName>
        <fullName evidence="3">Cupin domain-containing protein</fullName>
    </recommendedName>
</protein>
<keyword evidence="2" id="KW-1185">Reference proteome</keyword>
<evidence type="ECO:0000313" key="1">
    <source>
        <dbReference type="EMBL" id="SDN58911.1"/>
    </source>
</evidence>
<gene>
    <name evidence="1" type="ORF">SAMN05216498_2591</name>
</gene>
<organism evidence="1 2">
    <name type="scientific">Tenuibacillus multivorans</name>
    <dbReference type="NCBI Taxonomy" id="237069"/>
    <lineage>
        <taxon>Bacteria</taxon>
        <taxon>Bacillati</taxon>
        <taxon>Bacillota</taxon>
        <taxon>Bacilli</taxon>
        <taxon>Bacillales</taxon>
        <taxon>Bacillaceae</taxon>
        <taxon>Tenuibacillus</taxon>
    </lineage>
</organism>
<evidence type="ECO:0008006" key="3">
    <source>
        <dbReference type="Google" id="ProtNLM"/>
    </source>
</evidence>
<dbReference type="SUPFAM" id="SSF51182">
    <property type="entry name" value="RmlC-like cupins"/>
    <property type="match status" value="1"/>
</dbReference>
<dbReference type="Gene3D" id="2.60.120.10">
    <property type="entry name" value="Jelly Rolls"/>
    <property type="match status" value="1"/>
</dbReference>